<comment type="caution">
    <text evidence="2">The sequence shown here is derived from an EMBL/GenBank/DDBJ whole genome shotgun (WGS) entry which is preliminary data.</text>
</comment>
<dbReference type="Gene3D" id="3.30.750.24">
    <property type="entry name" value="STAS domain"/>
    <property type="match status" value="1"/>
</dbReference>
<dbReference type="CDD" id="cd07043">
    <property type="entry name" value="STAS_anti-anti-sigma_factors"/>
    <property type="match status" value="1"/>
</dbReference>
<dbReference type="Proteomes" id="UP001143463">
    <property type="component" value="Unassembled WGS sequence"/>
</dbReference>
<name>A0A9W6L6E0_9PSEU</name>
<dbReference type="InterPro" id="IPR002645">
    <property type="entry name" value="STAS_dom"/>
</dbReference>
<sequence length="120" mass="13176">MTAGQRLTCTWAVAGRRTGRLTIVGDLDYDHADEINRVLVENLGAHPGLRAVHLDCAEVAFCDSYGLAALLMAHRHIRGVGARLHLDNLQPGLTRLLELTRTLEYLTAEAAPSRAEKFDT</sequence>
<keyword evidence="3" id="KW-1185">Reference proteome</keyword>
<evidence type="ECO:0000313" key="2">
    <source>
        <dbReference type="EMBL" id="GLL14506.1"/>
    </source>
</evidence>
<dbReference type="AlphaFoldDB" id="A0A9W6L6E0"/>
<dbReference type="SUPFAM" id="SSF52091">
    <property type="entry name" value="SpoIIaa-like"/>
    <property type="match status" value="1"/>
</dbReference>
<organism evidence="2 3">
    <name type="scientific">Pseudonocardia halophobica</name>
    <dbReference type="NCBI Taxonomy" id="29401"/>
    <lineage>
        <taxon>Bacteria</taxon>
        <taxon>Bacillati</taxon>
        <taxon>Actinomycetota</taxon>
        <taxon>Actinomycetes</taxon>
        <taxon>Pseudonocardiales</taxon>
        <taxon>Pseudonocardiaceae</taxon>
        <taxon>Pseudonocardia</taxon>
    </lineage>
</organism>
<dbReference type="Pfam" id="PF13466">
    <property type="entry name" value="STAS_2"/>
    <property type="match status" value="1"/>
</dbReference>
<gene>
    <name evidence="2" type="ORF">GCM10017577_56530</name>
</gene>
<dbReference type="GO" id="GO:0043856">
    <property type="term" value="F:anti-sigma factor antagonist activity"/>
    <property type="evidence" value="ECO:0007669"/>
    <property type="project" value="TreeGrafter"/>
</dbReference>
<accession>A0A9W6L6E0</accession>
<protein>
    <submittedName>
        <fullName evidence="2">Anti-anti-sigma factor</fullName>
    </submittedName>
</protein>
<dbReference type="InterPro" id="IPR058548">
    <property type="entry name" value="MlaB-like_STAS"/>
</dbReference>
<dbReference type="PANTHER" id="PTHR33495">
    <property type="entry name" value="ANTI-SIGMA FACTOR ANTAGONIST TM_1081-RELATED-RELATED"/>
    <property type="match status" value="1"/>
</dbReference>
<evidence type="ECO:0000313" key="3">
    <source>
        <dbReference type="Proteomes" id="UP001143463"/>
    </source>
</evidence>
<dbReference type="PANTHER" id="PTHR33495:SF2">
    <property type="entry name" value="ANTI-SIGMA FACTOR ANTAGONIST TM_1081-RELATED"/>
    <property type="match status" value="1"/>
</dbReference>
<evidence type="ECO:0000259" key="1">
    <source>
        <dbReference type="PROSITE" id="PS50801"/>
    </source>
</evidence>
<dbReference type="EMBL" id="BSFQ01000033">
    <property type="protein sequence ID" value="GLL14506.1"/>
    <property type="molecule type" value="Genomic_DNA"/>
</dbReference>
<dbReference type="InterPro" id="IPR036513">
    <property type="entry name" value="STAS_dom_sf"/>
</dbReference>
<dbReference type="PROSITE" id="PS50801">
    <property type="entry name" value="STAS"/>
    <property type="match status" value="1"/>
</dbReference>
<proteinExistence type="predicted"/>
<feature type="domain" description="STAS" evidence="1">
    <location>
        <begin position="21"/>
        <end position="120"/>
    </location>
</feature>
<dbReference type="RefSeq" id="WP_037050410.1">
    <property type="nucleotide sequence ID" value="NZ_BAAAUZ010000033.1"/>
</dbReference>
<reference evidence="2" key="1">
    <citation type="journal article" date="2014" name="Int. J. Syst. Evol. Microbiol.">
        <title>Complete genome sequence of Corynebacterium casei LMG S-19264T (=DSM 44701T), isolated from a smear-ripened cheese.</title>
        <authorList>
            <consortium name="US DOE Joint Genome Institute (JGI-PGF)"/>
            <person name="Walter F."/>
            <person name="Albersmeier A."/>
            <person name="Kalinowski J."/>
            <person name="Ruckert C."/>
        </authorList>
    </citation>
    <scope>NUCLEOTIDE SEQUENCE</scope>
    <source>
        <strain evidence="2">VKM Ac-1069</strain>
    </source>
</reference>
<reference evidence="2" key="2">
    <citation type="submission" date="2023-01" db="EMBL/GenBank/DDBJ databases">
        <authorList>
            <person name="Sun Q."/>
            <person name="Evtushenko L."/>
        </authorList>
    </citation>
    <scope>NUCLEOTIDE SEQUENCE</scope>
    <source>
        <strain evidence="2">VKM Ac-1069</strain>
    </source>
</reference>